<dbReference type="RefSeq" id="WP_124142922.1">
    <property type="nucleotide sequence ID" value="NZ_CAWOKI010000168.1"/>
</dbReference>
<reference evidence="2 3" key="1">
    <citation type="journal article" date="2018" name="ACS Chem. Biol.">
        <title>Ketoreductase domain dysfunction expands chemodiversity: malyngamide biosynthesis in the cyanobacterium Okeania hirsuta.</title>
        <authorList>
            <person name="Moss N.A."/>
            <person name="Leao T."/>
            <person name="Rankin M."/>
            <person name="McCullough T.M."/>
            <person name="Qu P."/>
            <person name="Korobeynikov A."/>
            <person name="Smith J.L."/>
            <person name="Gerwick L."/>
            <person name="Gerwick W.H."/>
        </authorList>
    </citation>
    <scope>NUCLEOTIDE SEQUENCE [LARGE SCALE GENOMIC DNA]</scope>
    <source>
        <strain evidence="2 3">PAB10Feb10-1</strain>
    </source>
</reference>
<evidence type="ECO:0000256" key="1">
    <source>
        <dbReference type="SAM" id="Coils"/>
    </source>
</evidence>
<dbReference type="AlphaFoldDB" id="A0A3N6RC62"/>
<protein>
    <submittedName>
        <fullName evidence="2">Uncharacterized protein</fullName>
    </submittedName>
</protein>
<feature type="coiled-coil region" evidence="1">
    <location>
        <begin position="19"/>
        <end position="53"/>
    </location>
</feature>
<comment type="caution">
    <text evidence="2">The sequence shown here is derived from an EMBL/GenBank/DDBJ whole genome shotgun (WGS) entry which is preliminary data.</text>
</comment>
<evidence type="ECO:0000313" key="3">
    <source>
        <dbReference type="Proteomes" id="UP000269154"/>
    </source>
</evidence>
<dbReference type="EMBL" id="RCBY01000143">
    <property type="protein sequence ID" value="RQH33488.1"/>
    <property type="molecule type" value="Genomic_DNA"/>
</dbReference>
<proteinExistence type="predicted"/>
<sequence length="59" mass="6909">MHEALSYIDEHGERLEKRLTDHKNKKASFLEKSAALEKEIARLLEQVEKLPEESTTEEE</sequence>
<organism evidence="2 3">
    <name type="scientific">Okeania hirsuta</name>
    <dbReference type="NCBI Taxonomy" id="1458930"/>
    <lineage>
        <taxon>Bacteria</taxon>
        <taxon>Bacillati</taxon>
        <taxon>Cyanobacteriota</taxon>
        <taxon>Cyanophyceae</taxon>
        <taxon>Oscillatoriophycideae</taxon>
        <taxon>Oscillatoriales</taxon>
        <taxon>Microcoleaceae</taxon>
        <taxon>Okeania</taxon>
    </lineage>
</organism>
<gene>
    <name evidence="2" type="ORF">D5R40_21515</name>
</gene>
<evidence type="ECO:0000313" key="2">
    <source>
        <dbReference type="EMBL" id="RQH33488.1"/>
    </source>
</evidence>
<keyword evidence="3" id="KW-1185">Reference proteome</keyword>
<accession>A0A3N6RC62</accession>
<dbReference type="OrthoDB" id="9960992at2"/>
<name>A0A3N6RC62_9CYAN</name>
<dbReference type="Proteomes" id="UP000269154">
    <property type="component" value="Unassembled WGS sequence"/>
</dbReference>
<keyword evidence="1" id="KW-0175">Coiled coil</keyword>